<organism evidence="1">
    <name type="scientific">Streptomyces sp. NBC_01393</name>
    <dbReference type="NCBI Taxonomy" id="2903851"/>
    <lineage>
        <taxon>Bacteria</taxon>
        <taxon>Bacillati</taxon>
        <taxon>Actinomycetota</taxon>
        <taxon>Actinomycetes</taxon>
        <taxon>Kitasatosporales</taxon>
        <taxon>Streptomycetaceae</taxon>
        <taxon>Streptomyces</taxon>
    </lineage>
</organism>
<name>A0AAU3I6G3_9ACTN</name>
<proteinExistence type="predicted"/>
<sequence length="211" mass="23863">MPWLINEDRAVKAKLQGLTVDDANAPEGRTVPVRFRVPETELAKQSFPVIVIEHAGIEKADDREHRGQTFLPYAPEGSSRWWEDGATEADVADSPYLVEFPIPFDLRYRVAVLSRLAEHDIALASAMMQRDYLPARFGFLEVPEDGTIRRLDILGGPELADVRDENGKRLFRREYLISVSSEMLPAVADAYVKAQSVALDFEYFSEQVIRP</sequence>
<reference evidence="1" key="1">
    <citation type="submission" date="2022-10" db="EMBL/GenBank/DDBJ databases">
        <title>The complete genomes of actinobacterial strains from the NBC collection.</title>
        <authorList>
            <person name="Joergensen T.S."/>
            <person name="Alvarez Arevalo M."/>
            <person name="Sterndorff E.B."/>
            <person name="Faurdal D."/>
            <person name="Vuksanovic O."/>
            <person name="Mourched A.-S."/>
            <person name="Charusanti P."/>
            <person name="Shaw S."/>
            <person name="Blin K."/>
            <person name="Weber T."/>
        </authorList>
    </citation>
    <scope>NUCLEOTIDE SEQUENCE</scope>
    <source>
        <strain evidence="1">NBC_01393</strain>
    </source>
</reference>
<gene>
    <name evidence="1" type="ORF">OG699_37565</name>
</gene>
<accession>A0AAU3I6G3</accession>
<dbReference type="AlphaFoldDB" id="A0AAU3I6G3"/>
<protein>
    <submittedName>
        <fullName evidence="1">Uncharacterized protein</fullName>
    </submittedName>
</protein>
<evidence type="ECO:0000313" key="1">
    <source>
        <dbReference type="EMBL" id="WTZ13173.1"/>
    </source>
</evidence>
<dbReference type="EMBL" id="CP109546">
    <property type="protein sequence ID" value="WTZ13173.1"/>
    <property type="molecule type" value="Genomic_DNA"/>
</dbReference>